<dbReference type="Proteomes" id="UP000887540">
    <property type="component" value="Unplaced"/>
</dbReference>
<keyword evidence="1 2" id="KW-0732">Signal</keyword>
<feature type="signal peptide" evidence="2">
    <location>
        <begin position="1"/>
        <end position="20"/>
    </location>
</feature>
<dbReference type="InterPro" id="IPR036438">
    <property type="entry name" value="Insulin-like_sf"/>
</dbReference>
<evidence type="ECO:0000313" key="4">
    <source>
        <dbReference type="WBParaSite" id="ACRNAN_Path_543.g2050.t1"/>
    </source>
</evidence>
<reference evidence="4" key="1">
    <citation type="submission" date="2022-11" db="UniProtKB">
        <authorList>
            <consortium name="WormBaseParasite"/>
        </authorList>
    </citation>
    <scope>IDENTIFICATION</scope>
</reference>
<feature type="chain" id="PRO_5037908020" evidence="2">
    <location>
        <begin position="21"/>
        <end position="83"/>
    </location>
</feature>
<keyword evidence="3" id="KW-1185">Reference proteome</keyword>
<dbReference type="WBParaSite" id="ACRNAN_Path_543.g2050.t1">
    <property type="protein sequence ID" value="ACRNAN_Path_543.g2050.t1"/>
    <property type="gene ID" value="ACRNAN_Path_543.g2050"/>
</dbReference>
<dbReference type="Gene3D" id="1.10.100.10">
    <property type="entry name" value="Insulin-like"/>
    <property type="match status" value="1"/>
</dbReference>
<organism evidence="3 4">
    <name type="scientific">Acrobeloides nanus</name>
    <dbReference type="NCBI Taxonomy" id="290746"/>
    <lineage>
        <taxon>Eukaryota</taxon>
        <taxon>Metazoa</taxon>
        <taxon>Ecdysozoa</taxon>
        <taxon>Nematoda</taxon>
        <taxon>Chromadorea</taxon>
        <taxon>Rhabditida</taxon>
        <taxon>Tylenchina</taxon>
        <taxon>Cephalobomorpha</taxon>
        <taxon>Cephaloboidea</taxon>
        <taxon>Cephalobidae</taxon>
        <taxon>Acrobeloides</taxon>
    </lineage>
</organism>
<accession>A0A914C8I9</accession>
<dbReference type="AlphaFoldDB" id="A0A914C8I9"/>
<proteinExistence type="predicted"/>
<sequence length="83" mass="9516">MRNVTHYFLLLLIIVSSVSTRKYCGKTLIEKLSGACTNVDCEMFQEDLNKTNFLYDGILTRCCKFGCNENIIKTFCCLDVVLF</sequence>
<evidence type="ECO:0000256" key="2">
    <source>
        <dbReference type="SAM" id="SignalP"/>
    </source>
</evidence>
<protein>
    <submittedName>
        <fullName evidence="4">Insulin-like domain-containing protein</fullName>
    </submittedName>
</protein>
<dbReference type="SUPFAM" id="SSF56994">
    <property type="entry name" value="Insulin-like"/>
    <property type="match status" value="1"/>
</dbReference>
<evidence type="ECO:0000256" key="1">
    <source>
        <dbReference type="ARBA" id="ARBA00022729"/>
    </source>
</evidence>
<evidence type="ECO:0000313" key="3">
    <source>
        <dbReference type="Proteomes" id="UP000887540"/>
    </source>
</evidence>
<name>A0A914C8I9_9BILA</name>